<dbReference type="Proteomes" id="UP000323506">
    <property type="component" value="Chromosome A03"/>
</dbReference>
<reference evidence="1 2" key="1">
    <citation type="submission" date="2019-06" db="EMBL/GenBank/DDBJ databases">
        <title>WGS assembly of Gossypium darwinii.</title>
        <authorList>
            <person name="Chen Z.J."/>
            <person name="Sreedasyam A."/>
            <person name="Ando A."/>
            <person name="Song Q."/>
            <person name="De L."/>
            <person name="Hulse-Kemp A."/>
            <person name="Ding M."/>
            <person name="Ye W."/>
            <person name="Kirkbride R."/>
            <person name="Jenkins J."/>
            <person name="Plott C."/>
            <person name="Lovell J."/>
            <person name="Lin Y.-M."/>
            <person name="Vaughn R."/>
            <person name="Liu B."/>
            <person name="Li W."/>
            <person name="Simpson S."/>
            <person name="Scheffler B."/>
            <person name="Saski C."/>
            <person name="Grover C."/>
            <person name="Hu G."/>
            <person name="Conover J."/>
            <person name="Carlson J."/>
            <person name="Shu S."/>
            <person name="Boston L."/>
            <person name="Williams M."/>
            <person name="Peterson D."/>
            <person name="Mcgee K."/>
            <person name="Jones D."/>
            <person name="Wendel J."/>
            <person name="Stelly D."/>
            <person name="Grimwood J."/>
            <person name="Schmutz J."/>
        </authorList>
    </citation>
    <scope>NUCLEOTIDE SEQUENCE [LARGE SCALE GENOMIC DNA]</scope>
    <source>
        <strain evidence="1">1808015.09</strain>
    </source>
</reference>
<protein>
    <submittedName>
        <fullName evidence="1">Uncharacterized protein</fullName>
    </submittedName>
</protein>
<organism evidence="1 2">
    <name type="scientific">Gossypium darwinii</name>
    <name type="common">Darwin's cotton</name>
    <name type="synonym">Gossypium barbadense var. darwinii</name>
    <dbReference type="NCBI Taxonomy" id="34276"/>
    <lineage>
        <taxon>Eukaryota</taxon>
        <taxon>Viridiplantae</taxon>
        <taxon>Streptophyta</taxon>
        <taxon>Embryophyta</taxon>
        <taxon>Tracheophyta</taxon>
        <taxon>Spermatophyta</taxon>
        <taxon>Magnoliopsida</taxon>
        <taxon>eudicotyledons</taxon>
        <taxon>Gunneridae</taxon>
        <taxon>Pentapetalae</taxon>
        <taxon>rosids</taxon>
        <taxon>malvids</taxon>
        <taxon>Malvales</taxon>
        <taxon>Malvaceae</taxon>
        <taxon>Malvoideae</taxon>
        <taxon>Gossypium</taxon>
    </lineage>
</organism>
<accession>A0A5D2H2V8</accession>
<gene>
    <name evidence="1" type="ORF">ES288_A03G096800v1</name>
</gene>
<sequence length="117" mass="13888">MTFQNQSVHCTINCPWHKQVRNILKLLPKNSNIINDGSQDRSILLLRVQFLNSSQRVTFQQNPLPPQLSHKKYGPLTRSRFRNHRVHHIARRVSTRTHKLPFIISCKNCCKRESRFF</sequence>
<evidence type="ECO:0000313" key="1">
    <source>
        <dbReference type="EMBL" id="TYH24497.1"/>
    </source>
</evidence>
<evidence type="ECO:0000313" key="2">
    <source>
        <dbReference type="Proteomes" id="UP000323506"/>
    </source>
</evidence>
<dbReference type="EMBL" id="CM017690">
    <property type="protein sequence ID" value="TYH24497.1"/>
    <property type="molecule type" value="Genomic_DNA"/>
</dbReference>
<name>A0A5D2H2V8_GOSDA</name>
<keyword evidence="2" id="KW-1185">Reference proteome</keyword>
<proteinExistence type="predicted"/>
<dbReference type="AlphaFoldDB" id="A0A5D2H2V8"/>